<organism evidence="2">
    <name type="scientific">Ixodes ricinus</name>
    <name type="common">Common tick</name>
    <name type="synonym">Acarus ricinus</name>
    <dbReference type="NCBI Taxonomy" id="34613"/>
    <lineage>
        <taxon>Eukaryota</taxon>
        <taxon>Metazoa</taxon>
        <taxon>Ecdysozoa</taxon>
        <taxon>Arthropoda</taxon>
        <taxon>Chelicerata</taxon>
        <taxon>Arachnida</taxon>
        <taxon>Acari</taxon>
        <taxon>Parasitiformes</taxon>
        <taxon>Ixodida</taxon>
        <taxon>Ixodoidea</taxon>
        <taxon>Ixodidae</taxon>
        <taxon>Ixodinae</taxon>
        <taxon>Ixodes</taxon>
    </lineage>
</organism>
<evidence type="ECO:0000313" key="2">
    <source>
        <dbReference type="EMBL" id="MXU83173.1"/>
    </source>
</evidence>
<dbReference type="AlphaFoldDB" id="A0A6B0UAT0"/>
<accession>A0A6B0UAT0</accession>
<reference evidence="2" key="1">
    <citation type="submission" date="2019-12" db="EMBL/GenBank/DDBJ databases">
        <title>An insight into the sialome of adult female Ixodes ricinus ticks feeding for 6 days.</title>
        <authorList>
            <person name="Perner J."/>
            <person name="Ribeiro J.M.C."/>
        </authorList>
    </citation>
    <scope>NUCLEOTIDE SEQUENCE</scope>
    <source>
        <strain evidence="2">Semi-engorged</strain>
        <tissue evidence="2">Salivary glands</tissue>
    </source>
</reference>
<dbReference type="EMBL" id="GIFC01001090">
    <property type="protein sequence ID" value="MXU83173.1"/>
    <property type="molecule type" value="Transcribed_RNA"/>
</dbReference>
<evidence type="ECO:0000256" key="1">
    <source>
        <dbReference type="SAM" id="SignalP"/>
    </source>
</evidence>
<protein>
    <submittedName>
        <fullName evidence="2">Putative secreted protein</fullName>
    </submittedName>
</protein>
<feature type="chain" id="PRO_5025600501" evidence="1">
    <location>
        <begin position="19"/>
        <end position="74"/>
    </location>
</feature>
<proteinExistence type="predicted"/>
<sequence length="74" mass="7780">MAAATRLFCIFMASMTQTSWFSPTMSPTLTDTSFTSPGMGASTTLLVSSLGFSGIWSRNWAASLVSTVTSSAMP</sequence>
<keyword evidence="1" id="KW-0732">Signal</keyword>
<feature type="signal peptide" evidence="1">
    <location>
        <begin position="1"/>
        <end position="18"/>
    </location>
</feature>
<name>A0A6B0UAT0_IXORI</name>